<dbReference type="AlphaFoldDB" id="A0A1Q8VVM6"/>
<sequence length="266" mass="29051">MSTSVSTQRLGITELGTGFNIDFNDAWHYAIQGMTRSGKSVLVYSLLAPLAACDNVRICGVDPTGILLKPWQEHPGSEYRHLGGKDLQHAADVLASLCDEMDRRIQDMLAAYQDKIEVFTPDLPLLVVVLEEYPGLLALAESYDTAAGLKPAERVQNRIKRSVKRLVQEGAKAGIRLVLIAQRMDASIVGGAERSNFGVRITMRVDNADAVGMLHPSATPDDLAVALASRTGEGVFQHPDNGSTIRRFKASYASYDQYVDYVRGSL</sequence>
<dbReference type="Pfam" id="PF01580">
    <property type="entry name" value="FtsK_SpoIIIE"/>
    <property type="match status" value="1"/>
</dbReference>
<evidence type="ECO:0000259" key="4">
    <source>
        <dbReference type="PROSITE" id="PS50901"/>
    </source>
</evidence>
<evidence type="ECO:0000256" key="2">
    <source>
        <dbReference type="ARBA" id="ARBA00022840"/>
    </source>
</evidence>
<evidence type="ECO:0000256" key="1">
    <source>
        <dbReference type="ARBA" id="ARBA00022741"/>
    </source>
</evidence>
<accession>A0A1Q8VVM6</accession>
<dbReference type="InterPro" id="IPR002543">
    <property type="entry name" value="FtsK_dom"/>
</dbReference>
<dbReference type="InterPro" id="IPR027417">
    <property type="entry name" value="P-loop_NTPase"/>
</dbReference>
<feature type="binding site" evidence="3">
    <location>
        <begin position="33"/>
        <end position="40"/>
    </location>
    <ligand>
        <name>ATP</name>
        <dbReference type="ChEBI" id="CHEBI:30616"/>
    </ligand>
</feature>
<evidence type="ECO:0000256" key="3">
    <source>
        <dbReference type="PROSITE-ProRule" id="PRU00289"/>
    </source>
</evidence>
<keyword evidence="1 3" id="KW-0547">Nucleotide-binding</keyword>
<dbReference type="EMBL" id="MSKI01000073">
    <property type="protein sequence ID" value="OLO52172.1"/>
    <property type="molecule type" value="Genomic_DNA"/>
</dbReference>
<dbReference type="GO" id="GO:0003677">
    <property type="term" value="F:DNA binding"/>
    <property type="evidence" value="ECO:0007669"/>
    <property type="project" value="InterPro"/>
</dbReference>
<comment type="caution">
    <text evidence="6">The sequence shown here is derived from an EMBL/GenBank/DDBJ whole genome shotgun (WGS) entry which is preliminary data.</text>
</comment>
<dbReference type="PANTHER" id="PTHR22683:SF41">
    <property type="entry name" value="DNA TRANSLOCASE FTSK"/>
    <property type="match status" value="1"/>
</dbReference>
<reference evidence="6 7" key="1">
    <citation type="submission" date="2016-12" db="EMBL/GenBank/DDBJ databases">
        <title>Genomic comparison of strains in the 'Actinomyces naeslundii' group.</title>
        <authorList>
            <person name="Mughal S.R."/>
            <person name="Do T."/>
            <person name="Gilbert S.C."/>
            <person name="Witherden E.A."/>
            <person name="Didelot X."/>
            <person name="Beighton D."/>
        </authorList>
    </citation>
    <scope>NUCLEOTIDE SEQUENCE [LARGE SCALE GENOMIC DNA]</scope>
    <source>
        <strain evidence="6 7">S24V</strain>
    </source>
</reference>
<evidence type="ECO:0000313" key="5">
    <source>
        <dbReference type="EMBL" id="MDT0249844.1"/>
    </source>
</evidence>
<dbReference type="SUPFAM" id="SSF52540">
    <property type="entry name" value="P-loop containing nucleoside triphosphate hydrolases"/>
    <property type="match status" value="1"/>
</dbReference>
<feature type="domain" description="FtsK" evidence="4">
    <location>
        <begin position="16"/>
        <end position="212"/>
    </location>
</feature>
<evidence type="ECO:0000313" key="6">
    <source>
        <dbReference type="EMBL" id="OLO52172.1"/>
    </source>
</evidence>
<keyword evidence="2 3" id="KW-0067">ATP-binding</keyword>
<proteinExistence type="predicted"/>
<dbReference type="PROSITE" id="PS50901">
    <property type="entry name" value="FTSK"/>
    <property type="match status" value="1"/>
</dbReference>
<dbReference type="Gene3D" id="3.40.50.300">
    <property type="entry name" value="P-loop containing nucleotide triphosphate hydrolases"/>
    <property type="match status" value="1"/>
</dbReference>
<dbReference type="PANTHER" id="PTHR22683">
    <property type="entry name" value="SPORULATION PROTEIN RELATED"/>
    <property type="match status" value="1"/>
</dbReference>
<protein>
    <submittedName>
        <fullName evidence="5">FtsK/SpoIIIE domain-containing protein</fullName>
    </submittedName>
</protein>
<gene>
    <name evidence="6" type="ORF">BKH30_07255</name>
    <name evidence="5" type="ORF">RMW62_12235</name>
</gene>
<reference evidence="5" key="2">
    <citation type="submission" date="2022-06" db="EMBL/GenBank/DDBJ databases">
        <title>Draft Genome Sequences of Three Actinomyces oris Strains, Isolated from Healthy Human Feces.</title>
        <authorList>
            <person name="Ye Y."/>
            <person name="Liu C."/>
            <person name="Zhao J."/>
            <person name="Xu J."/>
            <person name="Huang H."/>
            <person name="Wang B."/>
            <person name="Wei J."/>
            <person name="Jing X."/>
        </authorList>
    </citation>
    <scope>NUCLEOTIDE SEQUENCE</scope>
    <source>
        <strain evidence="5">CNGBCC1803368</strain>
    </source>
</reference>
<dbReference type="InterPro" id="IPR050206">
    <property type="entry name" value="FtsK/SpoIIIE/SftA"/>
</dbReference>
<dbReference type="GO" id="GO:0005524">
    <property type="term" value="F:ATP binding"/>
    <property type="evidence" value="ECO:0007669"/>
    <property type="project" value="UniProtKB-UniRule"/>
</dbReference>
<dbReference type="Proteomes" id="UP001180729">
    <property type="component" value="Unassembled WGS sequence"/>
</dbReference>
<dbReference type="RefSeq" id="WP_151307304.1">
    <property type="nucleotide sequence ID" value="NZ_JAMZMH010000019.1"/>
</dbReference>
<organism evidence="6 7">
    <name type="scientific">Actinomyces oris</name>
    <dbReference type="NCBI Taxonomy" id="544580"/>
    <lineage>
        <taxon>Bacteria</taxon>
        <taxon>Bacillati</taxon>
        <taxon>Actinomycetota</taxon>
        <taxon>Actinomycetes</taxon>
        <taxon>Actinomycetales</taxon>
        <taxon>Actinomycetaceae</taxon>
        <taxon>Actinomyces</taxon>
    </lineage>
</organism>
<dbReference type="EMBL" id="JAMZMH010000019">
    <property type="protein sequence ID" value="MDT0249844.1"/>
    <property type="molecule type" value="Genomic_DNA"/>
</dbReference>
<dbReference type="Proteomes" id="UP000186855">
    <property type="component" value="Unassembled WGS sequence"/>
</dbReference>
<name>A0A1Q8VVM6_9ACTO</name>
<evidence type="ECO:0000313" key="7">
    <source>
        <dbReference type="Proteomes" id="UP000186855"/>
    </source>
</evidence>